<evidence type="ECO:0000256" key="1">
    <source>
        <dbReference type="SAM" id="MobiDB-lite"/>
    </source>
</evidence>
<comment type="caution">
    <text evidence="2">The sequence shown here is derived from an EMBL/GenBank/DDBJ whole genome shotgun (WGS) entry which is preliminary data.</text>
</comment>
<evidence type="ECO:0000313" key="2">
    <source>
        <dbReference type="EMBL" id="KHF44092.1"/>
    </source>
</evidence>
<dbReference type="AlphaFoldDB" id="A0A837D9J3"/>
<proteinExistence type="predicted"/>
<organism evidence="2 3">
    <name type="scientific">Saccharomonospora viridis</name>
    <dbReference type="NCBI Taxonomy" id="1852"/>
    <lineage>
        <taxon>Bacteria</taxon>
        <taxon>Bacillati</taxon>
        <taxon>Actinomycetota</taxon>
        <taxon>Actinomycetes</taxon>
        <taxon>Pseudonocardiales</taxon>
        <taxon>Pseudonocardiaceae</taxon>
        <taxon>Saccharomonospora</taxon>
    </lineage>
</organism>
<feature type="compositionally biased region" description="Polar residues" evidence="1">
    <location>
        <begin position="1"/>
        <end position="10"/>
    </location>
</feature>
<feature type="region of interest" description="Disordered" evidence="1">
    <location>
        <begin position="1"/>
        <end position="54"/>
    </location>
</feature>
<dbReference type="EMBL" id="JRZE01000003">
    <property type="protein sequence ID" value="KHF44092.1"/>
    <property type="molecule type" value="Genomic_DNA"/>
</dbReference>
<protein>
    <submittedName>
        <fullName evidence="2">Uncharacterized protein</fullName>
    </submittedName>
</protein>
<dbReference type="Proteomes" id="UP000030848">
    <property type="component" value="Unassembled WGS sequence"/>
</dbReference>
<sequence>MLSEAGQQQFGSGGRHGLAPRQSRGRLRCSEFPAARVQSSGTDAGESTVRRSCA</sequence>
<accession>A0A837D9J3</accession>
<name>A0A837D9J3_9PSEU</name>
<gene>
    <name evidence="2" type="ORF">MINT15_09740</name>
</gene>
<reference evidence="2 3" key="1">
    <citation type="submission" date="2014-10" db="EMBL/GenBank/DDBJ databases">
        <title>Genome sequence of Micropolyspora internatus JCM3315.</title>
        <authorList>
            <person name="Shin S.-K."/>
            <person name="Yi H."/>
        </authorList>
    </citation>
    <scope>NUCLEOTIDE SEQUENCE [LARGE SCALE GENOMIC DNA]</scope>
    <source>
        <strain evidence="2 3">JCM 3315</strain>
    </source>
</reference>
<evidence type="ECO:0000313" key="3">
    <source>
        <dbReference type="Proteomes" id="UP000030848"/>
    </source>
</evidence>